<sequence length="512" mass="57002">MNDEDDKSEVKSHKDRLERIKKFREEFLQFKILFEAAFEELHGVVVAKLSEPGIYIGPHSDYPRRSTTDSGFPIFNGIGFYSDSAPRDYVSTIRPSGLPGILGGKFDVEESALPALDRLIEFLQSHRIGSRLTYTGYKSETSFADYTINQILGDAVEKYLHRHGIKAAVDPKARDVILGPLLFGVIRQTHELSLMVPIALTHFEFERLRLSETTYIARIPERFQLSRARMRTHGTGASEQVAHAATHAFVSNGWSLEVDEVGDVSKSLSSTSQNALDAVESFLGALRVATGVKTGYAQLLWVPRRWALNYYCDLPPVYGTTVRQYPSEFDNYGWARECPTVTKEEMSAVRTVFEQMNNNDSEAVRLATRRLSSCLTRNDPSDAVLDGTIGLELLLGDDQNQSLSYKLRLRAAALTWISGSSIPATEIADKVKQVYAVRSEIVHGKKPKARKKAVDSSSTQGEGERQLAAELLRFVLRVLLAHPRYLEPSKIDSELILRGASSTSEGEPGAAQ</sequence>
<proteinExistence type="predicted"/>
<dbReference type="RefSeq" id="WP_258295399.1">
    <property type="nucleotide sequence ID" value="NZ_JANKJG010000011.1"/>
</dbReference>
<accession>A0ABT1Z3B8</accession>
<keyword evidence="2" id="KW-1185">Reference proteome</keyword>
<evidence type="ECO:0000313" key="2">
    <source>
        <dbReference type="Proteomes" id="UP001165396"/>
    </source>
</evidence>
<comment type="caution">
    <text evidence="1">The sequence shown here is derived from an EMBL/GenBank/DDBJ whole genome shotgun (WGS) entry which is preliminary data.</text>
</comment>
<evidence type="ECO:0000313" key="1">
    <source>
        <dbReference type="EMBL" id="MCR8827627.1"/>
    </source>
</evidence>
<reference evidence="1" key="1">
    <citation type="submission" date="2022-07" db="EMBL/GenBank/DDBJ databases">
        <title>Pseudosulfitobacter sp. strain AP-MA-4, whole genome sequence.</title>
        <authorList>
            <person name="Jiang Y."/>
        </authorList>
    </citation>
    <scope>NUCLEOTIDE SEQUENCE</scope>
    <source>
        <strain evidence="1">AP-MA-4</strain>
    </source>
</reference>
<gene>
    <name evidence="1" type="ORF">NTA49_13875</name>
</gene>
<organism evidence="1 2">
    <name type="scientific">Pseudosulfitobacter koreensis</name>
    <dbReference type="NCBI Taxonomy" id="2968472"/>
    <lineage>
        <taxon>Bacteria</taxon>
        <taxon>Pseudomonadati</taxon>
        <taxon>Pseudomonadota</taxon>
        <taxon>Alphaproteobacteria</taxon>
        <taxon>Rhodobacterales</taxon>
        <taxon>Roseobacteraceae</taxon>
        <taxon>Pseudosulfitobacter</taxon>
    </lineage>
</organism>
<name>A0ABT1Z3B8_9RHOB</name>
<protein>
    <submittedName>
        <fullName evidence="1">HEPN domain-containing protein</fullName>
    </submittedName>
</protein>
<dbReference type="EMBL" id="JANKJG010000011">
    <property type="protein sequence ID" value="MCR8827627.1"/>
    <property type="molecule type" value="Genomic_DNA"/>
</dbReference>
<dbReference type="Proteomes" id="UP001165396">
    <property type="component" value="Unassembled WGS sequence"/>
</dbReference>